<protein>
    <recommendedName>
        <fullName evidence="4">dolichyl-phosphate beta-glucosyltransferase</fullName>
        <ecNumber evidence="4">2.4.1.117</ecNumber>
    </recommendedName>
</protein>
<keyword evidence="5" id="KW-0328">Glycosyltransferase</keyword>
<evidence type="ECO:0000256" key="7">
    <source>
        <dbReference type="ARBA" id="ARBA00022692"/>
    </source>
</evidence>
<dbReference type="EMBL" id="MEVA01000016">
    <property type="protein sequence ID" value="OGC47213.1"/>
    <property type="molecule type" value="Genomic_DNA"/>
</dbReference>
<evidence type="ECO:0000256" key="12">
    <source>
        <dbReference type="ARBA" id="ARBA00045097"/>
    </source>
</evidence>
<evidence type="ECO:0000256" key="4">
    <source>
        <dbReference type="ARBA" id="ARBA00012583"/>
    </source>
</evidence>
<dbReference type="SUPFAM" id="SSF53448">
    <property type="entry name" value="Nucleotide-diphospho-sugar transferases"/>
    <property type="match status" value="1"/>
</dbReference>
<dbReference type="Pfam" id="PF00535">
    <property type="entry name" value="Glycos_transf_2"/>
    <property type="match status" value="1"/>
</dbReference>
<comment type="catalytic activity">
    <reaction evidence="12">
        <text>a di-trans,poly-cis-dolichyl phosphate + UDP-alpha-D-glucose = a di-trans,poly-cis-dolichyl beta-D-glucosyl phosphate + UDP</text>
        <dbReference type="Rhea" id="RHEA:15401"/>
        <dbReference type="Rhea" id="RHEA-COMP:19498"/>
        <dbReference type="Rhea" id="RHEA-COMP:19502"/>
        <dbReference type="ChEBI" id="CHEBI:57525"/>
        <dbReference type="ChEBI" id="CHEBI:57683"/>
        <dbReference type="ChEBI" id="CHEBI:58223"/>
        <dbReference type="ChEBI" id="CHEBI:58885"/>
        <dbReference type="EC" id="2.4.1.117"/>
    </reaction>
    <physiologicalReaction direction="left-to-right" evidence="12">
        <dbReference type="Rhea" id="RHEA:15402"/>
    </physiologicalReaction>
</comment>
<dbReference type="AlphaFoldDB" id="A0A1F4USR3"/>
<evidence type="ECO:0000256" key="10">
    <source>
        <dbReference type="ARBA" id="ARBA00022989"/>
    </source>
</evidence>
<keyword evidence="11" id="KW-0472">Membrane</keyword>
<sequence length="257" mass="28950">MIEYSVVIPAYNEEAGITSTLTQVIGFMKTFAISFEVIVVDDGSADGTSEVVEKFAQDQPEIILKKNPHKGKGFAVRTGMLMALGKYVLMSDADTATPIEELKRLMVWVKDHDFDVVVGSREGVGAVRSNEPYLRHIMGRTFNLMVQALAVPGIRDTQCGFKVFKGEVARDIFENLILFGPDTPETRVPRVTAFDVEVLLVARRRGYTIKEVPIHWTYVQTKRVHAVRDSLANFMDLLKIKFNDIQGKYSRKQSNLF</sequence>
<dbReference type="InterPro" id="IPR001173">
    <property type="entry name" value="Glyco_trans_2-like"/>
</dbReference>
<evidence type="ECO:0000259" key="13">
    <source>
        <dbReference type="Pfam" id="PF00535"/>
    </source>
</evidence>
<keyword evidence="6" id="KW-0808">Transferase</keyword>
<evidence type="ECO:0000256" key="11">
    <source>
        <dbReference type="ARBA" id="ARBA00023136"/>
    </source>
</evidence>
<dbReference type="GO" id="GO:0004581">
    <property type="term" value="F:dolichyl-phosphate beta-glucosyltransferase activity"/>
    <property type="evidence" value="ECO:0007669"/>
    <property type="project" value="UniProtKB-EC"/>
</dbReference>
<dbReference type="Gene3D" id="3.90.550.10">
    <property type="entry name" value="Spore Coat Polysaccharide Biosynthesis Protein SpsA, Chain A"/>
    <property type="match status" value="1"/>
</dbReference>
<gene>
    <name evidence="14" type="ORF">A2886_01025</name>
</gene>
<evidence type="ECO:0000256" key="6">
    <source>
        <dbReference type="ARBA" id="ARBA00022679"/>
    </source>
</evidence>
<dbReference type="InterPro" id="IPR035518">
    <property type="entry name" value="DPG_synthase"/>
</dbReference>
<dbReference type="PANTHER" id="PTHR10859">
    <property type="entry name" value="GLYCOSYL TRANSFERASE"/>
    <property type="match status" value="1"/>
</dbReference>
<evidence type="ECO:0000313" key="14">
    <source>
        <dbReference type="EMBL" id="OGC47213.1"/>
    </source>
</evidence>
<dbReference type="Proteomes" id="UP000176608">
    <property type="component" value="Unassembled WGS sequence"/>
</dbReference>
<dbReference type="STRING" id="1802617.A2886_01025"/>
<evidence type="ECO:0000313" key="15">
    <source>
        <dbReference type="Proteomes" id="UP000176608"/>
    </source>
</evidence>
<evidence type="ECO:0000256" key="9">
    <source>
        <dbReference type="ARBA" id="ARBA00022968"/>
    </source>
</evidence>
<reference evidence="14 15" key="1">
    <citation type="journal article" date="2016" name="Nat. Commun.">
        <title>Thousands of microbial genomes shed light on interconnected biogeochemical processes in an aquifer system.</title>
        <authorList>
            <person name="Anantharaman K."/>
            <person name="Brown C.T."/>
            <person name="Hug L.A."/>
            <person name="Sharon I."/>
            <person name="Castelle C.J."/>
            <person name="Probst A.J."/>
            <person name="Thomas B.C."/>
            <person name="Singh A."/>
            <person name="Wilkins M.J."/>
            <person name="Karaoz U."/>
            <person name="Brodie E.L."/>
            <person name="Williams K.H."/>
            <person name="Hubbard S.S."/>
            <person name="Banfield J.F."/>
        </authorList>
    </citation>
    <scope>NUCLEOTIDE SEQUENCE [LARGE SCALE GENOMIC DNA]</scope>
</reference>
<dbReference type="GO" id="GO:0006487">
    <property type="term" value="P:protein N-linked glycosylation"/>
    <property type="evidence" value="ECO:0007669"/>
    <property type="project" value="TreeGrafter"/>
</dbReference>
<dbReference type="PANTHER" id="PTHR10859:SF91">
    <property type="entry name" value="DOLICHYL-PHOSPHATE BETA-GLUCOSYLTRANSFERASE"/>
    <property type="match status" value="1"/>
</dbReference>
<evidence type="ECO:0000256" key="8">
    <source>
        <dbReference type="ARBA" id="ARBA00022824"/>
    </source>
</evidence>
<evidence type="ECO:0000256" key="3">
    <source>
        <dbReference type="ARBA" id="ARBA00006739"/>
    </source>
</evidence>
<comment type="pathway">
    <text evidence="2">Protein modification; protein glycosylation.</text>
</comment>
<dbReference type="InterPro" id="IPR029044">
    <property type="entry name" value="Nucleotide-diphossugar_trans"/>
</dbReference>
<proteinExistence type="inferred from homology"/>
<organism evidence="14 15">
    <name type="scientific">candidate division WWE3 bacterium RIFCSPHIGHO2_01_FULL_42_13</name>
    <dbReference type="NCBI Taxonomy" id="1802617"/>
    <lineage>
        <taxon>Bacteria</taxon>
        <taxon>Katanobacteria</taxon>
    </lineage>
</organism>
<keyword evidence="10" id="KW-1133">Transmembrane helix</keyword>
<dbReference type="CDD" id="cd04188">
    <property type="entry name" value="DPG_synthase"/>
    <property type="match status" value="1"/>
</dbReference>
<keyword evidence="8" id="KW-0256">Endoplasmic reticulum</keyword>
<accession>A0A1F4USR3</accession>
<comment type="caution">
    <text evidence="14">The sequence shown here is derived from an EMBL/GenBank/DDBJ whole genome shotgun (WGS) entry which is preliminary data.</text>
</comment>
<evidence type="ECO:0000256" key="1">
    <source>
        <dbReference type="ARBA" id="ARBA00004389"/>
    </source>
</evidence>
<keyword evidence="7" id="KW-0812">Transmembrane</keyword>
<keyword evidence="9" id="KW-0735">Signal-anchor</keyword>
<feature type="domain" description="Glycosyltransferase 2-like" evidence="13">
    <location>
        <begin position="5"/>
        <end position="173"/>
    </location>
</feature>
<name>A0A1F4USR3_UNCKA</name>
<evidence type="ECO:0000256" key="5">
    <source>
        <dbReference type="ARBA" id="ARBA00022676"/>
    </source>
</evidence>
<dbReference type="EC" id="2.4.1.117" evidence="4"/>
<comment type="similarity">
    <text evidence="3">Belongs to the glycosyltransferase 2 family.</text>
</comment>
<evidence type="ECO:0000256" key="2">
    <source>
        <dbReference type="ARBA" id="ARBA00004922"/>
    </source>
</evidence>
<comment type="subcellular location">
    <subcellularLocation>
        <location evidence="1">Endoplasmic reticulum membrane</location>
        <topology evidence="1">Single-pass membrane protein</topology>
    </subcellularLocation>
</comment>